<dbReference type="InterPro" id="IPR027417">
    <property type="entry name" value="P-loop_NTPase"/>
</dbReference>
<comment type="similarity">
    <text evidence="13">Belongs to the helicase family. AddA subfamily.</text>
</comment>
<evidence type="ECO:0000256" key="7">
    <source>
        <dbReference type="ARBA" id="ARBA00022840"/>
    </source>
</evidence>
<dbReference type="GO" id="GO:0003690">
    <property type="term" value="F:double-stranded DNA binding"/>
    <property type="evidence" value="ECO:0007669"/>
    <property type="project" value="UniProtKB-UniRule"/>
</dbReference>
<dbReference type="Gene3D" id="3.40.50.300">
    <property type="entry name" value="P-loop containing nucleotide triphosphate hydrolases"/>
    <property type="match status" value="4"/>
</dbReference>
<name>A0A9D1M0D0_9FIRM</name>
<dbReference type="InterPro" id="IPR000212">
    <property type="entry name" value="DNA_helicase_UvrD/REP"/>
</dbReference>
<keyword evidence="2 13" id="KW-0547">Nucleotide-binding</keyword>
<keyword evidence="7 13" id="KW-0067">ATP-binding</keyword>
<evidence type="ECO:0000256" key="14">
    <source>
        <dbReference type="PROSITE-ProRule" id="PRU00560"/>
    </source>
</evidence>
<evidence type="ECO:0000256" key="4">
    <source>
        <dbReference type="ARBA" id="ARBA00022801"/>
    </source>
</evidence>
<keyword evidence="9 13" id="KW-0234">DNA repair</keyword>
<keyword evidence="10 13" id="KW-0413">Isomerase</keyword>
<dbReference type="EMBL" id="DVNH01000015">
    <property type="protein sequence ID" value="HIU51331.1"/>
    <property type="molecule type" value="Genomic_DNA"/>
</dbReference>
<keyword evidence="5 13" id="KW-0347">Helicase</keyword>
<evidence type="ECO:0000313" key="19">
    <source>
        <dbReference type="Proteomes" id="UP000824093"/>
    </source>
</evidence>
<comment type="catalytic activity">
    <reaction evidence="12 13">
        <text>ATP + H2O = ADP + phosphate + H(+)</text>
        <dbReference type="Rhea" id="RHEA:13065"/>
        <dbReference type="ChEBI" id="CHEBI:15377"/>
        <dbReference type="ChEBI" id="CHEBI:15378"/>
        <dbReference type="ChEBI" id="CHEBI:30616"/>
        <dbReference type="ChEBI" id="CHEBI:43474"/>
        <dbReference type="ChEBI" id="CHEBI:456216"/>
        <dbReference type="EC" id="5.6.2.4"/>
    </reaction>
</comment>
<evidence type="ECO:0000256" key="8">
    <source>
        <dbReference type="ARBA" id="ARBA00023125"/>
    </source>
</evidence>
<comment type="caution">
    <text evidence="18">The sequence shown here is derived from an EMBL/GenBank/DDBJ whole genome shotgun (WGS) entry which is preliminary data.</text>
</comment>
<evidence type="ECO:0000259" key="16">
    <source>
        <dbReference type="PROSITE" id="PS51198"/>
    </source>
</evidence>
<keyword evidence="1 13" id="KW-0540">Nuclease</keyword>
<dbReference type="PROSITE" id="PS51198">
    <property type="entry name" value="UVRD_HELICASE_ATP_BIND"/>
    <property type="match status" value="1"/>
</dbReference>
<evidence type="ECO:0000259" key="17">
    <source>
        <dbReference type="PROSITE" id="PS51217"/>
    </source>
</evidence>
<dbReference type="PANTHER" id="PTHR11070">
    <property type="entry name" value="UVRD / RECB / PCRA DNA HELICASE FAMILY MEMBER"/>
    <property type="match status" value="1"/>
</dbReference>
<dbReference type="Pfam" id="PF13361">
    <property type="entry name" value="UvrD_C"/>
    <property type="match status" value="1"/>
</dbReference>
<sequence length="1209" mass="143072">MRQQHGSGKTAVLVERIIHKILVEKLDITSLLVVTFTNAAAAEMRERVLNAIDKKLEEFPEDVHLQKQTMLIHKASICTIHSFCLDVIKNHFYEIDLSPNFRIGDTSEIELLKQEVLDELFEQKYLEGDKNFLKLLEIYTNYREDDPLKEMILEIYRFIQSSPFPKEWLEEKINDFLVLEEDMDFGKTVWGKILLKKYETLIEETILGLKHVKISLDLNPELDMYSNTIQKDIDTLNEIKEDISTWDETYQKANLFAFQKWPVNRKITSNIKDEAKAQRDKINKKFKAGKDKIFIYSSKEAIGDVIELYEILNPLKDLILEFEEAYQKAKREKNMIDFNDIEHFALKILVQKDENGNYIPTQTAKKYQEKFSEIAIDEYQDSNLVQEYILQSISRGNNIFMVGDIKQSIYKFRQARPELFLEKYDRYQLIENKKEKDDLKIQLFKNFRSRENVLNFTNLIFQNIMSKELGNVEYNEKEYLNLGANYEKIENENLEDRKIEIDIIDIKKQEEDEWKEEVKEEQNENIERKEELEETGEEERIEDITLEARFIANKVKDLIANHFQVWDKKIEAYREVTYQDIVILLRSTITAAPVFEKELLDLEIPVFSDSSTEYLDSIEIQTILSVLKILDNPFQEIPLVIVLRSMIGNFSDNDLIKIRLVDPYCNFYEAVKKARLQVEDSLKNKIENFLDKISNWREKQEYLLLNELIWHIYNETDYYNYVGLMPNGKLRQANLKMLLEKAKDYENASFHGLFHFLQFIEKMKANSNDMGAAKVIGENENVVRIMSIHKSKGLEFPVVILAGTHKRFNMQDLNQKLLLHQELGIGPKYINYEKKIEYDTLIKEAVKSKVKVETLSEEERILYVALTRSKEKLIITGISKDIQKDLEDKENQLQIYFQNQNEINSQLLEQYKTYLDWIELVYLKEKEKENVKDLIDFQVIKKEQILDKKNKGEQKKEITNLNQIKSLSAKGIEEKIEKMLNWEYPYQKSITIPNKVSVTKLKMMKMEQSKKEMLAIEKETDKIVNELPKPNFLSNEINLTPAQKGTILHLCLQKLSLHEDHNIETIKAMIKDLVEREIITKKEAESISYNKILEYTKSKIWQELKTASLVEREKTFYIYIPAKEVYQEEVEEKVLVQGIIDLYYLNQKGELVLVDYKTDYVEKGKEKKLKEKYIEQLQLYQRALEKALKRKVDRIYIYSTYLGKEIQIK</sequence>
<keyword evidence="6 13" id="KW-0269">Exonuclease</keyword>
<dbReference type="SUPFAM" id="SSF52980">
    <property type="entry name" value="Restriction endonuclease-like"/>
    <property type="match status" value="1"/>
</dbReference>
<dbReference type="GO" id="GO:0005524">
    <property type="term" value="F:ATP binding"/>
    <property type="evidence" value="ECO:0007669"/>
    <property type="project" value="UniProtKB-UniRule"/>
</dbReference>
<comment type="cofactor">
    <cofactor evidence="13">
        <name>Mg(2+)</name>
        <dbReference type="ChEBI" id="CHEBI:18420"/>
    </cofactor>
</comment>
<feature type="coiled-coil region" evidence="15">
    <location>
        <begin position="879"/>
        <end position="906"/>
    </location>
</feature>
<evidence type="ECO:0000256" key="12">
    <source>
        <dbReference type="ARBA" id="ARBA00048988"/>
    </source>
</evidence>
<dbReference type="InterPro" id="IPR014016">
    <property type="entry name" value="UvrD-like_ATP-bd"/>
</dbReference>
<evidence type="ECO:0000256" key="15">
    <source>
        <dbReference type="SAM" id="Coils"/>
    </source>
</evidence>
<evidence type="ECO:0000256" key="9">
    <source>
        <dbReference type="ARBA" id="ARBA00023204"/>
    </source>
</evidence>
<dbReference type="Pfam" id="PF12705">
    <property type="entry name" value="PDDEXK_1"/>
    <property type="match status" value="1"/>
</dbReference>
<dbReference type="GO" id="GO:0005829">
    <property type="term" value="C:cytosol"/>
    <property type="evidence" value="ECO:0007669"/>
    <property type="project" value="TreeGrafter"/>
</dbReference>
<dbReference type="PANTHER" id="PTHR11070:SF48">
    <property type="entry name" value="ATP-DEPENDENT HELICASE_NUCLEASE SUBUNIT A"/>
    <property type="match status" value="1"/>
</dbReference>
<reference evidence="18" key="1">
    <citation type="submission" date="2020-10" db="EMBL/GenBank/DDBJ databases">
        <authorList>
            <person name="Gilroy R."/>
        </authorList>
    </citation>
    <scope>NUCLEOTIDE SEQUENCE</scope>
    <source>
        <strain evidence="18">CHK195-15760</strain>
    </source>
</reference>
<proteinExistence type="inferred from homology"/>
<evidence type="ECO:0000256" key="2">
    <source>
        <dbReference type="ARBA" id="ARBA00022741"/>
    </source>
</evidence>
<dbReference type="EC" id="3.1.-.-" evidence="13"/>
<keyword evidence="3 13" id="KW-0227">DNA damage</keyword>
<comment type="function">
    <text evidence="13">The heterodimer acts as both an ATP-dependent DNA helicase and an ATP-dependent, dual-direction single-stranded exonuclease. Recognizes the chi site generating a DNA molecule suitable for the initiation of homologous recombination. The AddA nuclease domain is required for chi fragment generation; this subunit has the helicase and 3' -&gt; 5' nuclease activities.</text>
</comment>
<gene>
    <name evidence="13 18" type="primary">addA</name>
    <name evidence="18" type="ORF">IAB70_01700</name>
</gene>
<evidence type="ECO:0000256" key="10">
    <source>
        <dbReference type="ARBA" id="ARBA00023235"/>
    </source>
</evidence>
<dbReference type="InterPro" id="IPR014152">
    <property type="entry name" value="AddA"/>
</dbReference>
<evidence type="ECO:0000256" key="11">
    <source>
        <dbReference type="ARBA" id="ARBA00034617"/>
    </source>
</evidence>
<organism evidence="18 19">
    <name type="scientific">Candidatus Merdicola faecigallinarum</name>
    <dbReference type="NCBI Taxonomy" id="2840862"/>
    <lineage>
        <taxon>Bacteria</taxon>
        <taxon>Bacillati</taxon>
        <taxon>Bacillota</taxon>
        <taxon>Clostridia</taxon>
        <taxon>Candidatus Merdicola</taxon>
    </lineage>
</organism>
<feature type="domain" description="UvrD-like helicase ATP-binding" evidence="16">
    <location>
        <begin position="1"/>
        <end position="450"/>
    </location>
</feature>
<dbReference type="Gene3D" id="1.10.274.50">
    <property type="match status" value="1"/>
</dbReference>
<feature type="domain" description="UvrD-like helicase C-terminal" evidence="17">
    <location>
        <begin position="509"/>
        <end position="793"/>
    </location>
</feature>
<dbReference type="InterPro" id="IPR011335">
    <property type="entry name" value="Restrct_endonuc-II-like"/>
</dbReference>
<evidence type="ECO:0000256" key="13">
    <source>
        <dbReference type="HAMAP-Rule" id="MF_01451"/>
    </source>
</evidence>
<dbReference type="GO" id="GO:0043138">
    <property type="term" value="F:3'-5' DNA helicase activity"/>
    <property type="evidence" value="ECO:0007669"/>
    <property type="project" value="UniProtKB-UniRule"/>
</dbReference>
<evidence type="ECO:0000256" key="6">
    <source>
        <dbReference type="ARBA" id="ARBA00022839"/>
    </source>
</evidence>
<feature type="binding site" evidence="14">
    <location>
        <begin position="3"/>
        <end position="10"/>
    </location>
    <ligand>
        <name>ATP</name>
        <dbReference type="ChEBI" id="CHEBI:30616"/>
    </ligand>
</feature>
<keyword evidence="15" id="KW-0175">Coiled coil</keyword>
<dbReference type="EC" id="5.6.2.4" evidence="13"/>
<dbReference type="SUPFAM" id="SSF52540">
    <property type="entry name" value="P-loop containing nucleoside triphosphate hydrolases"/>
    <property type="match status" value="1"/>
</dbReference>
<dbReference type="Gene3D" id="3.90.320.10">
    <property type="match status" value="1"/>
</dbReference>
<evidence type="ECO:0000256" key="1">
    <source>
        <dbReference type="ARBA" id="ARBA00022722"/>
    </source>
</evidence>
<dbReference type="InterPro" id="IPR038726">
    <property type="entry name" value="PDDEXK_AddAB-type"/>
</dbReference>
<dbReference type="GO" id="GO:0033202">
    <property type="term" value="C:DNA helicase complex"/>
    <property type="evidence" value="ECO:0007669"/>
    <property type="project" value="TreeGrafter"/>
</dbReference>
<comment type="subunit">
    <text evidence="13">Heterodimer of AddA and AddB/RexB.</text>
</comment>
<dbReference type="PROSITE" id="PS51217">
    <property type="entry name" value="UVRD_HELICASE_CTER"/>
    <property type="match status" value="1"/>
</dbReference>
<dbReference type="Pfam" id="PF00580">
    <property type="entry name" value="UvrD-helicase"/>
    <property type="match status" value="2"/>
</dbReference>
<evidence type="ECO:0000313" key="18">
    <source>
        <dbReference type="EMBL" id="HIU51331.1"/>
    </source>
</evidence>
<comment type="catalytic activity">
    <reaction evidence="11 13">
        <text>Couples ATP hydrolysis with the unwinding of duplex DNA by translocating in the 3'-5' direction.</text>
        <dbReference type="EC" id="5.6.2.4"/>
    </reaction>
</comment>
<evidence type="ECO:0000256" key="3">
    <source>
        <dbReference type="ARBA" id="ARBA00022763"/>
    </source>
</evidence>
<dbReference type="NCBIfam" id="TIGR02785">
    <property type="entry name" value="addA_Gpos"/>
    <property type="match status" value="1"/>
</dbReference>
<reference evidence="18" key="2">
    <citation type="journal article" date="2021" name="PeerJ">
        <title>Extensive microbial diversity within the chicken gut microbiome revealed by metagenomics and culture.</title>
        <authorList>
            <person name="Gilroy R."/>
            <person name="Ravi A."/>
            <person name="Getino M."/>
            <person name="Pursley I."/>
            <person name="Horton D.L."/>
            <person name="Alikhan N.F."/>
            <person name="Baker D."/>
            <person name="Gharbi K."/>
            <person name="Hall N."/>
            <person name="Watson M."/>
            <person name="Adriaenssens E.M."/>
            <person name="Foster-Nyarko E."/>
            <person name="Jarju S."/>
            <person name="Secka A."/>
            <person name="Antonio M."/>
            <person name="Oren A."/>
            <person name="Chaudhuri R.R."/>
            <person name="La Ragione R."/>
            <person name="Hildebrand F."/>
            <person name="Pallen M.J."/>
        </authorList>
    </citation>
    <scope>NUCLEOTIDE SEQUENCE</scope>
    <source>
        <strain evidence="18">CHK195-15760</strain>
    </source>
</reference>
<dbReference type="AlphaFoldDB" id="A0A9D1M0D0"/>
<keyword evidence="4 13" id="KW-0378">Hydrolase</keyword>
<dbReference type="InterPro" id="IPR014017">
    <property type="entry name" value="DNA_helicase_UvrD-like_C"/>
</dbReference>
<evidence type="ECO:0000256" key="5">
    <source>
        <dbReference type="ARBA" id="ARBA00022806"/>
    </source>
</evidence>
<accession>A0A9D1M0D0</accession>
<dbReference type="HAMAP" id="MF_01451">
    <property type="entry name" value="AddA"/>
    <property type="match status" value="1"/>
</dbReference>
<keyword evidence="8 13" id="KW-0238">DNA-binding</keyword>
<protein>
    <recommendedName>
        <fullName evidence="13">ATP-dependent helicase/nuclease subunit A</fullName>
        <ecNumber evidence="13">3.1.-.-</ecNumber>
        <ecNumber evidence="13">5.6.2.4</ecNumber>
    </recommendedName>
    <alternativeName>
        <fullName evidence="13">ATP-dependent helicase/nuclease AddA</fullName>
    </alternativeName>
    <alternativeName>
        <fullName evidence="13">DNA 3'-5' helicase AddA</fullName>
    </alternativeName>
</protein>
<dbReference type="GO" id="GO:0008408">
    <property type="term" value="F:3'-5' exonuclease activity"/>
    <property type="evidence" value="ECO:0007669"/>
    <property type="project" value="UniProtKB-UniRule"/>
</dbReference>
<dbReference type="GO" id="GO:0000724">
    <property type="term" value="P:double-strand break repair via homologous recombination"/>
    <property type="evidence" value="ECO:0007669"/>
    <property type="project" value="UniProtKB-UniRule"/>
</dbReference>
<dbReference type="InterPro" id="IPR011604">
    <property type="entry name" value="PDDEXK-like_dom_sf"/>
</dbReference>
<dbReference type="Proteomes" id="UP000824093">
    <property type="component" value="Unassembled WGS sequence"/>
</dbReference>
<feature type="coiled-coil region" evidence="15">
    <location>
        <begin position="504"/>
        <end position="539"/>
    </location>
</feature>